<gene>
    <name evidence="1" type="ORF">BYL167_LOCUS27484</name>
</gene>
<sequence length="62" mass="7260">EELLSLAGDYIKALRYALLKYSDTSYKLPNTENVKLYRGLCLSDDKDFQELLRKFKQSDIII</sequence>
<evidence type="ECO:0000313" key="1">
    <source>
        <dbReference type="EMBL" id="CAF4300825.1"/>
    </source>
</evidence>
<feature type="non-terminal residue" evidence="1">
    <location>
        <position position="62"/>
    </location>
</feature>
<accession>A0A8S2TRN3</accession>
<protein>
    <submittedName>
        <fullName evidence="1">Uncharacterized protein</fullName>
    </submittedName>
</protein>
<proteinExistence type="predicted"/>
<comment type="caution">
    <text evidence="1">The sequence shown here is derived from an EMBL/GenBank/DDBJ whole genome shotgun (WGS) entry which is preliminary data.</text>
</comment>
<organism evidence="1 2">
    <name type="scientific">Rotaria magnacalcarata</name>
    <dbReference type="NCBI Taxonomy" id="392030"/>
    <lineage>
        <taxon>Eukaryota</taxon>
        <taxon>Metazoa</taxon>
        <taxon>Spiralia</taxon>
        <taxon>Gnathifera</taxon>
        <taxon>Rotifera</taxon>
        <taxon>Eurotatoria</taxon>
        <taxon>Bdelloidea</taxon>
        <taxon>Philodinida</taxon>
        <taxon>Philodinidae</taxon>
        <taxon>Rotaria</taxon>
    </lineage>
</organism>
<feature type="non-terminal residue" evidence="1">
    <location>
        <position position="1"/>
    </location>
</feature>
<dbReference type="EMBL" id="CAJOBH010035651">
    <property type="protein sequence ID" value="CAF4300825.1"/>
    <property type="molecule type" value="Genomic_DNA"/>
</dbReference>
<dbReference type="AlphaFoldDB" id="A0A8S2TRN3"/>
<evidence type="ECO:0000313" key="2">
    <source>
        <dbReference type="Proteomes" id="UP000681967"/>
    </source>
</evidence>
<dbReference type="Proteomes" id="UP000681967">
    <property type="component" value="Unassembled WGS sequence"/>
</dbReference>
<reference evidence="1" key="1">
    <citation type="submission" date="2021-02" db="EMBL/GenBank/DDBJ databases">
        <authorList>
            <person name="Nowell W R."/>
        </authorList>
    </citation>
    <scope>NUCLEOTIDE SEQUENCE</scope>
</reference>
<name>A0A8S2TRN3_9BILA</name>